<evidence type="ECO:0000259" key="3">
    <source>
        <dbReference type="PROSITE" id="PS51135"/>
    </source>
</evidence>
<dbReference type="Pfam" id="PF02017">
    <property type="entry name" value="CIDE-N"/>
    <property type="match status" value="1"/>
</dbReference>
<evidence type="ECO:0000313" key="4">
    <source>
        <dbReference type="EMBL" id="KAH3822246.1"/>
    </source>
</evidence>
<evidence type="ECO:0000313" key="5">
    <source>
        <dbReference type="Proteomes" id="UP000828390"/>
    </source>
</evidence>
<organism evidence="4 5">
    <name type="scientific">Dreissena polymorpha</name>
    <name type="common">Zebra mussel</name>
    <name type="synonym">Mytilus polymorpha</name>
    <dbReference type="NCBI Taxonomy" id="45954"/>
    <lineage>
        <taxon>Eukaryota</taxon>
        <taxon>Metazoa</taxon>
        <taxon>Spiralia</taxon>
        <taxon>Lophotrochozoa</taxon>
        <taxon>Mollusca</taxon>
        <taxon>Bivalvia</taxon>
        <taxon>Autobranchia</taxon>
        <taxon>Heteroconchia</taxon>
        <taxon>Euheterodonta</taxon>
        <taxon>Imparidentia</taxon>
        <taxon>Neoheterodontei</taxon>
        <taxon>Myida</taxon>
        <taxon>Dreissenoidea</taxon>
        <taxon>Dreissenidae</taxon>
        <taxon>Dreissena</taxon>
    </lineage>
</organism>
<sequence>MSAARPYKVWSSDRQIKKSVTASTLADFITKAKEKLGFSSDRPVTVVFEADGTEVDEDDYFQFLPFNTTLMLLGSGDAWKSQSEAVGRDEPDYMMPDGREVSDRLRQLATGLKREITRLITFSNDDLTELAQMSTSALATLLGETETYAQAVQEACQRHLDERAQTSEAMELLKLYHKAREHSPYVEGEETVKRQKFANT</sequence>
<dbReference type="AlphaFoldDB" id="A0A9D4JS45"/>
<dbReference type="PROSITE" id="PS51135">
    <property type="entry name" value="CIDE_N"/>
    <property type="match status" value="1"/>
</dbReference>
<accession>A0A9D4JS45</accession>
<comment type="caution">
    <text evidence="4">The sequence shown here is derived from an EMBL/GenBank/DDBJ whole genome shotgun (WGS) entry which is preliminary data.</text>
</comment>
<dbReference type="SUPFAM" id="SSF54277">
    <property type="entry name" value="CAD &amp; PB1 domains"/>
    <property type="match status" value="1"/>
</dbReference>
<dbReference type="PANTHER" id="PTHR12306:SF15">
    <property type="entry name" value="DNAATION FACTOR-RELATED PROTEIN 1, ISOFORM B-RELATED"/>
    <property type="match status" value="1"/>
</dbReference>
<dbReference type="Proteomes" id="UP000828390">
    <property type="component" value="Unassembled WGS sequence"/>
</dbReference>
<dbReference type="GO" id="GO:0042981">
    <property type="term" value="P:regulation of apoptotic process"/>
    <property type="evidence" value="ECO:0007669"/>
    <property type="project" value="TreeGrafter"/>
</dbReference>
<proteinExistence type="predicted"/>
<dbReference type="SMART" id="SM00266">
    <property type="entry name" value="CAD"/>
    <property type="match status" value="1"/>
</dbReference>
<gene>
    <name evidence="4" type="ORF">DPMN_124020</name>
</gene>
<dbReference type="InterPro" id="IPR003508">
    <property type="entry name" value="CIDE-N_dom"/>
</dbReference>
<protein>
    <recommendedName>
        <fullName evidence="3">CIDE-N domain-containing protein</fullName>
    </recommendedName>
</protein>
<feature type="domain" description="CIDE-N" evidence="3">
    <location>
        <begin position="3"/>
        <end position="81"/>
    </location>
</feature>
<evidence type="ECO:0000256" key="2">
    <source>
        <dbReference type="PROSITE-ProRule" id="PRU00447"/>
    </source>
</evidence>
<dbReference type="GO" id="GO:0006915">
    <property type="term" value="P:apoptotic process"/>
    <property type="evidence" value="ECO:0007669"/>
    <property type="project" value="UniProtKB-UniRule"/>
</dbReference>
<reference evidence="4" key="2">
    <citation type="submission" date="2020-11" db="EMBL/GenBank/DDBJ databases">
        <authorList>
            <person name="McCartney M.A."/>
            <person name="Auch B."/>
            <person name="Kono T."/>
            <person name="Mallez S."/>
            <person name="Becker A."/>
            <person name="Gohl D.M."/>
            <person name="Silverstein K.A.T."/>
            <person name="Koren S."/>
            <person name="Bechman K.B."/>
            <person name="Herman A."/>
            <person name="Abrahante J.E."/>
            <person name="Garbe J."/>
        </authorList>
    </citation>
    <scope>NUCLEOTIDE SEQUENCE</scope>
    <source>
        <strain evidence="4">Duluth1</strain>
        <tissue evidence="4">Whole animal</tissue>
    </source>
</reference>
<dbReference type="InterPro" id="IPR027296">
    <property type="entry name" value="DFF-C"/>
</dbReference>
<keyword evidence="1 2" id="KW-0053">Apoptosis</keyword>
<dbReference type="CDD" id="cd01615">
    <property type="entry name" value="CIDE_N"/>
    <property type="match status" value="1"/>
</dbReference>
<dbReference type="Gene3D" id="1.10.1490.10">
    <property type="entry name" value="C-terminal domain of DFF45/ICAD (DFF-C domain)"/>
    <property type="match status" value="1"/>
</dbReference>
<name>A0A9D4JS45_DREPO</name>
<evidence type="ECO:0000256" key="1">
    <source>
        <dbReference type="ARBA" id="ARBA00022703"/>
    </source>
</evidence>
<dbReference type="Gene3D" id="3.10.20.10">
    <property type="match status" value="1"/>
</dbReference>
<reference evidence="4" key="1">
    <citation type="journal article" date="2019" name="bioRxiv">
        <title>The Genome of the Zebra Mussel, Dreissena polymorpha: A Resource for Invasive Species Research.</title>
        <authorList>
            <person name="McCartney M.A."/>
            <person name="Auch B."/>
            <person name="Kono T."/>
            <person name="Mallez S."/>
            <person name="Zhang Y."/>
            <person name="Obille A."/>
            <person name="Becker A."/>
            <person name="Abrahante J.E."/>
            <person name="Garbe J."/>
            <person name="Badalamenti J.P."/>
            <person name="Herman A."/>
            <person name="Mangelson H."/>
            <person name="Liachko I."/>
            <person name="Sullivan S."/>
            <person name="Sone E.D."/>
            <person name="Koren S."/>
            <person name="Silverstein K.A.T."/>
            <person name="Beckman K.B."/>
            <person name="Gohl D.M."/>
        </authorList>
    </citation>
    <scope>NUCLEOTIDE SEQUENCE</scope>
    <source>
        <strain evidence="4">Duluth1</strain>
        <tissue evidence="4">Whole animal</tissue>
    </source>
</reference>
<dbReference type="PANTHER" id="PTHR12306">
    <property type="entry name" value="CELL DEATH ACTIVATOR CIDE"/>
    <property type="match status" value="1"/>
</dbReference>
<dbReference type="EMBL" id="JAIWYP010000005">
    <property type="protein sequence ID" value="KAH3822246.1"/>
    <property type="molecule type" value="Genomic_DNA"/>
</dbReference>
<dbReference type="OrthoDB" id="9387550at2759"/>
<keyword evidence="5" id="KW-1185">Reference proteome</keyword>
<dbReference type="SUPFAM" id="SSF81783">
    <property type="entry name" value="C-terminal domain of DFF45/ICAD (DFF-C domain)"/>
    <property type="match status" value="1"/>
</dbReference>